<protein>
    <recommendedName>
        <fullName evidence="7">Flavodoxin-like domain-containing protein</fullName>
    </recommendedName>
</protein>
<feature type="domain" description="Flavodoxin-like" evidence="7">
    <location>
        <begin position="3"/>
        <end position="148"/>
    </location>
</feature>
<evidence type="ECO:0000256" key="6">
    <source>
        <dbReference type="ARBA" id="ARBA00022982"/>
    </source>
</evidence>
<evidence type="ECO:0000256" key="3">
    <source>
        <dbReference type="ARBA" id="ARBA00022448"/>
    </source>
</evidence>
<comment type="caution">
    <text evidence="8">The sequence shown here is derived from an EMBL/GenBank/DDBJ whole genome shotgun (WGS) entry which is preliminary data.</text>
</comment>
<dbReference type="PANTHER" id="PTHR42809">
    <property type="entry name" value="FLAVODOXIN 2"/>
    <property type="match status" value="1"/>
</dbReference>
<evidence type="ECO:0000313" key="8">
    <source>
        <dbReference type="EMBL" id="KKQ25219.1"/>
    </source>
</evidence>
<dbReference type="PROSITE" id="PS50902">
    <property type="entry name" value="FLAVODOXIN_LIKE"/>
    <property type="match status" value="1"/>
</dbReference>
<dbReference type="Gene3D" id="3.40.50.360">
    <property type="match status" value="1"/>
</dbReference>
<gene>
    <name evidence="8" type="ORF">US40_C0010G0002</name>
</gene>
<keyword evidence="3" id="KW-0813">Transport</keyword>
<evidence type="ECO:0000313" key="9">
    <source>
        <dbReference type="Proteomes" id="UP000034917"/>
    </source>
</evidence>
<reference evidence="8 9" key="1">
    <citation type="journal article" date="2015" name="Nature">
        <title>rRNA introns, odd ribosomes, and small enigmatic genomes across a large radiation of phyla.</title>
        <authorList>
            <person name="Brown C.T."/>
            <person name="Hug L.A."/>
            <person name="Thomas B.C."/>
            <person name="Sharon I."/>
            <person name="Castelle C.J."/>
            <person name="Singh A."/>
            <person name="Wilkins M.J."/>
            <person name="Williams K.H."/>
            <person name="Banfield J.F."/>
        </authorList>
    </citation>
    <scope>NUCLEOTIDE SEQUENCE [LARGE SCALE GENOMIC DNA]</scope>
</reference>
<dbReference type="EMBL" id="LBSV01000010">
    <property type="protein sequence ID" value="KKQ25219.1"/>
    <property type="molecule type" value="Genomic_DNA"/>
</dbReference>
<evidence type="ECO:0000256" key="4">
    <source>
        <dbReference type="ARBA" id="ARBA00022630"/>
    </source>
</evidence>
<organism evidence="8 9">
    <name type="scientific">Candidatus Roizmanbacteria bacterium GW2011_GWC2_37_13</name>
    <dbReference type="NCBI Taxonomy" id="1618486"/>
    <lineage>
        <taxon>Bacteria</taxon>
        <taxon>Candidatus Roizmaniibacteriota</taxon>
    </lineage>
</organism>
<evidence type="ECO:0000256" key="2">
    <source>
        <dbReference type="ARBA" id="ARBA00005267"/>
    </source>
</evidence>
<evidence type="ECO:0000256" key="5">
    <source>
        <dbReference type="ARBA" id="ARBA00022643"/>
    </source>
</evidence>
<dbReference type="InterPro" id="IPR008254">
    <property type="entry name" value="Flavodoxin/NO_synth"/>
</dbReference>
<dbReference type="PANTHER" id="PTHR42809:SF1">
    <property type="entry name" value="FLAVODOXIN 1"/>
    <property type="match status" value="1"/>
</dbReference>
<dbReference type="InterPro" id="IPR029039">
    <property type="entry name" value="Flavoprotein-like_sf"/>
</dbReference>
<keyword evidence="5" id="KW-0288">FMN</keyword>
<evidence type="ECO:0000259" key="7">
    <source>
        <dbReference type="PROSITE" id="PS50902"/>
    </source>
</evidence>
<proteinExistence type="inferred from homology"/>
<evidence type="ECO:0000256" key="1">
    <source>
        <dbReference type="ARBA" id="ARBA00001917"/>
    </source>
</evidence>
<name>A0A0G0ILY1_9BACT</name>
<accession>A0A0G0ILY1</accession>
<dbReference type="AlphaFoldDB" id="A0A0G0ILY1"/>
<comment type="similarity">
    <text evidence="2">Belongs to the flavodoxin family.</text>
</comment>
<dbReference type="SUPFAM" id="SSF52218">
    <property type="entry name" value="Flavoproteins"/>
    <property type="match status" value="1"/>
</dbReference>
<dbReference type="GO" id="GO:0010181">
    <property type="term" value="F:FMN binding"/>
    <property type="evidence" value="ECO:0007669"/>
    <property type="project" value="InterPro"/>
</dbReference>
<comment type="cofactor">
    <cofactor evidence="1">
        <name>FMN</name>
        <dbReference type="ChEBI" id="CHEBI:58210"/>
    </cofactor>
</comment>
<sequence>MNILITYATYSGGTQAACEFLTQTLQGLGHQVTMKMISELAFEDTLNYDLRIFASPTWDYEGKEGQPHQDFITFMEKSTNKKYDGKNCAVLGLGDSSYAHFCGAVPIVEDFIKTSGGKLKTESLQIDGYLFNMDANNQKISDWAKTLAT</sequence>
<keyword evidence="4" id="KW-0285">Flavoprotein</keyword>
<dbReference type="Pfam" id="PF00258">
    <property type="entry name" value="Flavodoxin_1"/>
    <property type="match status" value="1"/>
</dbReference>
<dbReference type="Proteomes" id="UP000034917">
    <property type="component" value="Unassembled WGS sequence"/>
</dbReference>
<keyword evidence="6" id="KW-0249">Electron transport</keyword>
<dbReference type="InterPro" id="IPR050619">
    <property type="entry name" value="Flavodoxin"/>
</dbReference>